<dbReference type="Proteomes" id="UP000835052">
    <property type="component" value="Unassembled WGS sequence"/>
</dbReference>
<sequence length="157" mass="17239">MHLECFEGKSISNKFSFFYLCIQTGPVLEKNLILSPSALRSMNRFAIFAVFLAFLSSTSAAKAGIFVERGRTVELPLGAGLDVYERFVSAGKQFYINCNIRRTSACGRWINEDGSDSRATTTTVSSEGLVLQSFTESDVGQYKMGNNGDVLSAQFSQ</sequence>
<keyword evidence="1" id="KW-1133">Transmembrane helix</keyword>
<dbReference type="PANTHER" id="PTHR35182">
    <property type="entry name" value="PROTEIN CBG13762"/>
    <property type="match status" value="1"/>
</dbReference>
<evidence type="ECO:0000256" key="1">
    <source>
        <dbReference type="SAM" id="Phobius"/>
    </source>
</evidence>
<accession>A0A8S1GTP4</accession>
<reference evidence="2" key="1">
    <citation type="submission" date="2020-10" db="EMBL/GenBank/DDBJ databases">
        <authorList>
            <person name="Kikuchi T."/>
        </authorList>
    </citation>
    <scope>NUCLEOTIDE SEQUENCE</scope>
    <source>
        <strain evidence="2">NKZ352</strain>
    </source>
</reference>
<keyword evidence="1" id="KW-0812">Transmembrane</keyword>
<organism evidence="2 3">
    <name type="scientific">Caenorhabditis auriculariae</name>
    <dbReference type="NCBI Taxonomy" id="2777116"/>
    <lineage>
        <taxon>Eukaryota</taxon>
        <taxon>Metazoa</taxon>
        <taxon>Ecdysozoa</taxon>
        <taxon>Nematoda</taxon>
        <taxon>Chromadorea</taxon>
        <taxon>Rhabditida</taxon>
        <taxon>Rhabditina</taxon>
        <taxon>Rhabditomorpha</taxon>
        <taxon>Rhabditoidea</taxon>
        <taxon>Rhabditidae</taxon>
        <taxon>Peloderinae</taxon>
        <taxon>Caenorhabditis</taxon>
    </lineage>
</organism>
<protein>
    <submittedName>
        <fullName evidence="2">Uncharacterized protein</fullName>
    </submittedName>
</protein>
<comment type="caution">
    <text evidence="2">The sequence shown here is derived from an EMBL/GenBank/DDBJ whole genome shotgun (WGS) entry which is preliminary data.</text>
</comment>
<dbReference type="AlphaFoldDB" id="A0A8S1GTP4"/>
<feature type="transmembrane region" description="Helical" evidence="1">
    <location>
        <begin position="45"/>
        <end position="67"/>
    </location>
</feature>
<gene>
    <name evidence="2" type="ORF">CAUJ_LOCUS2754</name>
</gene>
<evidence type="ECO:0000313" key="3">
    <source>
        <dbReference type="Proteomes" id="UP000835052"/>
    </source>
</evidence>
<dbReference type="PANTHER" id="PTHR35182:SF2">
    <property type="entry name" value="CONSERVED DOMAIN PROTEIN-RELATED"/>
    <property type="match status" value="1"/>
</dbReference>
<name>A0A8S1GTP4_9PELO</name>
<evidence type="ECO:0000313" key="2">
    <source>
        <dbReference type="EMBL" id="CAD6186835.1"/>
    </source>
</evidence>
<proteinExistence type="predicted"/>
<keyword evidence="1" id="KW-0472">Membrane</keyword>
<keyword evidence="3" id="KW-1185">Reference proteome</keyword>
<dbReference type="EMBL" id="CAJGYM010000005">
    <property type="protein sequence ID" value="CAD6186835.1"/>
    <property type="molecule type" value="Genomic_DNA"/>
</dbReference>